<evidence type="ECO:0000256" key="2">
    <source>
        <dbReference type="SAM" id="SignalP"/>
    </source>
</evidence>
<dbReference type="Pfam" id="PF02563">
    <property type="entry name" value="Poly_export"/>
    <property type="match status" value="1"/>
</dbReference>
<feature type="domain" description="Soluble ligand binding" evidence="4">
    <location>
        <begin position="121"/>
        <end position="167"/>
    </location>
</feature>
<organism evidence="5 6">
    <name type="scientific">Sphingomonas paeninsulae</name>
    <dbReference type="NCBI Taxonomy" id="2319844"/>
    <lineage>
        <taxon>Bacteria</taxon>
        <taxon>Pseudomonadati</taxon>
        <taxon>Pseudomonadota</taxon>
        <taxon>Alphaproteobacteria</taxon>
        <taxon>Sphingomonadales</taxon>
        <taxon>Sphingomonadaceae</taxon>
        <taxon>Sphingomonas</taxon>
    </lineage>
</organism>
<protein>
    <submittedName>
        <fullName evidence="5">Polysaccharide export protein</fullName>
    </submittedName>
</protein>
<evidence type="ECO:0000259" key="4">
    <source>
        <dbReference type="Pfam" id="PF10531"/>
    </source>
</evidence>
<dbReference type="AlphaFoldDB" id="A0A494TJ08"/>
<dbReference type="KEGG" id="spha:D3Y57_14775"/>
<dbReference type="Gene3D" id="3.30.1950.10">
    <property type="entry name" value="wza like domain"/>
    <property type="match status" value="1"/>
</dbReference>
<dbReference type="RefSeq" id="WP_121153800.1">
    <property type="nucleotide sequence ID" value="NZ_CP032829.1"/>
</dbReference>
<accession>A0A494TJ08</accession>
<evidence type="ECO:0000256" key="1">
    <source>
        <dbReference type="ARBA" id="ARBA00022729"/>
    </source>
</evidence>
<dbReference type="Pfam" id="PF10531">
    <property type="entry name" value="SLBB"/>
    <property type="match status" value="1"/>
</dbReference>
<proteinExistence type="predicted"/>
<dbReference type="PANTHER" id="PTHR33619:SF3">
    <property type="entry name" value="POLYSACCHARIDE EXPORT PROTEIN GFCE-RELATED"/>
    <property type="match status" value="1"/>
</dbReference>
<dbReference type="Proteomes" id="UP000276254">
    <property type="component" value="Chromosome"/>
</dbReference>
<dbReference type="GO" id="GO:0015159">
    <property type="term" value="F:polysaccharide transmembrane transporter activity"/>
    <property type="evidence" value="ECO:0007669"/>
    <property type="project" value="InterPro"/>
</dbReference>
<dbReference type="EMBL" id="CP032829">
    <property type="protein sequence ID" value="AYJ86973.1"/>
    <property type="molecule type" value="Genomic_DNA"/>
</dbReference>
<dbReference type="PANTHER" id="PTHR33619">
    <property type="entry name" value="POLYSACCHARIDE EXPORT PROTEIN GFCE-RELATED"/>
    <property type="match status" value="1"/>
</dbReference>
<gene>
    <name evidence="5" type="ORF">D3Y57_14775</name>
</gene>
<name>A0A494TJ08_SPHPE</name>
<dbReference type="InterPro" id="IPR049712">
    <property type="entry name" value="Poly_export"/>
</dbReference>
<feature type="signal peptide" evidence="2">
    <location>
        <begin position="1"/>
        <end position="21"/>
    </location>
</feature>
<feature type="domain" description="Polysaccharide export protein N-terminal" evidence="3">
    <location>
        <begin position="40"/>
        <end position="115"/>
    </location>
</feature>
<dbReference type="InterPro" id="IPR003715">
    <property type="entry name" value="Poly_export_N"/>
</dbReference>
<sequence>MSRSLVTSIMMLSLLIPSACAASASSPQVASPSSATAAVATDNEYTLAPGDKVRVIVFGEETLTGEYVITSGGNLSFPLVGNMKVTDKTVEQVQVALAAALADGYVNNPRVNIQVISFRPFYILGEVNRPGEYPVSTGLTLQQAVASAGGYTYRANLKRAYLKRANDTEEKLLIVKSSGPVIIRAGDTIRIGERHF</sequence>
<evidence type="ECO:0000313" key="6">
    <source>
        <dbReference type="Proteomes" id="UP000276254"/>
    </source>
</evidence>
<evidence type="ECO:0000259" key="3">
    <source>
        <dbReference type="Pfam" id="PF02563"/>
    </source>
</evidence>
<feature type="chain" id="PRO_5019740292" evidence="2">
    <location>
        <begin position="22"/>
        <end position="196"/>
    </location>
</feature>
<dbReference type="OrthoDB" id="197007at2"/>
<reference evidence="5 6" key="1">
    <citation type="submission" date="2018-09" db="EMBL/GenBank/DDBJ databases">
        <title>Sphingomonas peninsula sp. nov., isolated from fildes peninsula, Antarctic soil.</title>
        <authorList>
            <person name="Yingchao G."/>
        </authorList>
    </citation>
    <scope>NUCLEOTIDE SEQUENCE [LARGE SCALE GENOMIC DNA]</scope>
    <source>
        <strain evidence="5 6">YZ-8</strain>
    </source>
</reference>
<dbReference type="Gene3D" id="3.10.560.10">
    <property type="entry name" value="Outer membrane lipoprotein wza domain like"/>
    <property type="match status" value="1"/>
</dbReference>
<dbReference type="InterPro" id="IPR019554">
    <property type="entry name" value="Soluble_ligand-bd"/>
</dbReference>
<keyword evidence="1 2" id="KW-0732">Signal</keyword>
<keyword evidence="6" id="KW-1185">Reference proteome</keyword>
<evidence type="ECO:0000313" key="5">
    <source>
        <dbReference type="EMBL" id="AYJ86973.1"/>
    </source>
</evidence>